<proteinExistence type="predicted"/>
<dbReference type="STRING" id="1235794.C811_01893"/>
<keyword evidence="2" id="KW-1185">Reference proteome</keyword>
<dbReference type="Proteomes" id="UP000014204">
    <property type="component" value="Unassembled WGS sequence"/>
</dbReference>
<evidence type="ECO:0000313" key="2">
    <source>
        <dbReference type="Proteomes" id="UP000014204"/>
    </source>
</evidence>
<reference evidence="1 2" key="1">
    <citation type="submission" date="2013-04" db="EMBL/GenBank/DDBJ databases">
        <title>The Genome Sequence of Enterorhabdus caecimuris B7.</title>
        <authorList>
            <consortium name="The Broad Institute Genomics Platform"/>
            <consortium name="The Broad Institute Genome Sequencing Center for Infectious Disease"/>
            <person name="Earl A."/>
            <person name="Xavier R."/>
            <person name="Elson C."/>
            <person name="Duck W."/>
            <person name="Walker B."/>
            <person name="Young S."/>
            <person name="Zeng Q."/>
            <person name="Gargeya S."/>
            <person name="Fitzgerald M."/>
            <person name="Haas B."/>
            <person name="Abouelleil A."/>
            <person name="Allen A.W."/>
            <person name="Alvarado L."/>
            <person name="Arachchi H.M."/>
            <person name="Berlin A.M."/>
            <person name="Chapman S.B."/>
            <person name="Gainer-Dewar J."/>
            <person name="Goldberg J."/>
            <person name="Griggs A."/>
            <person name="Gujja S."/>
            <person name="Hansen M."/>
            <person name="Howarth C."/>
            <person name="Imamovic A."/>
            <person name="Ireland A."/>
            <person name="Larimer J."/>
            <person name="McCowan C."/>
            <person name="Murphy C."/>
            <person name="Pearson M."/>
            <person name="Poon T.W."/>
            <person name="Priest M."/>
            <person name="Roberts A."/>
            <person name="Saif S."/>
            <person name="Shea T."/>
            <person name="Sisk P."/>
            <person name="Sykes S."/>
            <person name="Wortman J."/>
            <person name="Nusbaum C."/>
            <person name="Birren B."/>
        </authorList>
    </citation>
    <scope>NUCLEOTIDE SEQUENCE [LARGE SCALE GENOMIC DNA]</scope>
    <source>
        <strain evidence="1 2">B7</strain>
    </source>
</reference>
<dbReference type="EMBL" id="ASSY01000009">
    <property type="protein sequence ID" value="EOS50268.1"/>
    <property type="molecule type" value="Genomic_DNA"/>
</dbReference>
<accession>R9KVG9</accession>
<dbReference type="AlphaFoldDB" id="R9KVG9"/>
<dbReference type="SUPFAM" id="SSF82282">
    <property type="entry name" value="Homocysteine S-methyltransferase"/>
    <property type="match status" value="1"/>
</dbReference>
<dbReference type="PATRIC" id="fig|1235794.3.peg.1872"/>
<dbReference type="Gene3D" id="3.20.20.330">
    <property type="entry name" value="Homocysteine-binding-like domain"/>
    <property type="match status" value="1"/>
</dbReference>
<dbReference type="OrthoDB" id="3171648at2"/>
<dbReference type="GeneID" id="82191300"/>
<dbReference type="InterPro" id="IPR036589">
    <property type="entry name" value="HCY_dom_sf"/>
</dbReference>
<sequence length="308" mass="31823">MADIALRFFKDMLVVASPVQAALRRQGIEDARDQALAVLLEPETIEDAYRLETAAGPQCLVAPVADFAPARLTALGMEDAAEKLARAAVAIPRSFKPQHLLVEIAPCGLPLDPSSKGSLVENRDQYARAASLFGPADFDAFFLNGFTTVDDLKCALMGLRKVSDAPVFASVDVTAGGMLASGRGTLASGRGTLAEAVAVMAEFGASVAGFATLSAPADAAALAATVRETLGTQGADLCIMATLAVRDRNDRRQGPTPENPYYVPDTMVAAAADLRAAGVQFLRAAGNATPAYTGVLAAAVAGQDVAVE</sequence>
<dbReference type="eggNOG" id="COG0646">
    <property type="taxonomic scope" value="Bacteria"/>
</dbReference>
<evidence type="ECO:0008006" key="3">
    <source>
        <dbReference type="Google" id="ProtNLM"/>
    </source>
</evidence>
<comment type="caution">
    <text evidence="1">The sequence shown here is derived from an EMBL/GenBank/DDBJ whole genome shotgun (WGS) entry which is preliminary data.</text>
</comment>
<dbReference type="RefSeq" id="WP_016310081.1">
    <property type="nucleotide sequence ID" value="NZ_KE159646.1"/>
</dbReference>
<organism evidence="1 2">
    <name type="scientific">Adlercreutzia caecimuris B7</name>
    <dbReference type="NCBI Taxonomy" id="1235794"/>
    <lineage>
        <taxon>Bacteria</taxon>
        <taxon>Bacillati</taxon>
        <taxon>Actinomycetota</taxon>
        <taxon>Coriobacteriia</taxon>
        <taxon>Eggerthellales</taxon>
        <taxon>Eggerthellaceae</taxon>
        <taxon>Adlercreutzia</taxon>
    </lineage>
</organism>
<name>R9KVG9_9ACTN</name>
<evidence type="ECO:0000313" key="1">
    <source>
        <dbReference type="EMBL" id="EOS50268.1"/>
    </source>
</evidence>
<dbReference type="GO" id="GO:0008168">
    <property type="term" value="F:methyltransferase activity"/>
    <property type="evidence" value="ECO:0007669"/>
    <property type="project" value="UniProtKB-KW"/>
</dbReference>
<dbReference type="GO" id="GO:0032259">
    <property type="term" value="P:methylation"/>
    <property type="evidence" value="ECO:0007669"/>
    <property type="project" value="UniProtKB-KW"/>
</dbReference>
<protein>
    <recommendedName>
        <fullName evidence="3">Methionine synthase</fullName>
    </recommendedName>
</protein>
<dbReference type="HOGENOM" id="CLU_926644_0_0_11"/>
<gene>
    <name evidence="1" type="ORF">C811_01893</name>
</gene>